<proteinExistence type="predicted"/>
<gene>
    <name evidence="2" type="ORF">ElyMa_001597000</name>
</gene>
<name>A0AAV4JFH2_9GAST</name>
<accession>A0AAV4JFH2</accession>
<dbReference type="AlphaFoldDB" id="A0AAV4JFH2"/>
<protein>
    <submittedName>
        <fullName evidence="2">Uncharacterized protein</fullName>
    </submittedName>
</protein>
<evidence type="ECO:0000313" key="2">
    <source>
        <dbReference type="EMBL" id="GFS21584.1"/>
    </source>
</evidence>
<organism evidence="2 3">
    <name type="scientific">Elysia marginata</name>
    <dbReference type="NCBI Taxonomy" id="1093978"/>
    <lineage>
        <taxon>Eukaryota</taxon>
        <taxon>Metazoa</taxon>
        <taxon>Spiralia</taxon>
        <taxon>Lophotrochozoa</taxon>
        <taxon>Mollusca</taxon>
        <taxon>Gastropoda</taxon>
        <taxon>Heterobranchia</taxon>
        <taxon>Euthyneura</taxon>
        <taxon>Panpulmonata</taxon>
        <taxon>Sacoglossa</taxon>
        <taxon>Placobranchoidea</taxon>
        <taxon>Plakobranchidae</taxon>
        <taxon>Elysia</taxon>
    </lineage>
</organism>
<keyword evidence="3" id="KW-1185">Reference proteome</keyword>
<feature type="region of interest" description="Disordered" evidence="1">
    <location>
        <begin position="76"/>
        <end position="97"/>
    </location>
</feature>
<feature type="compositionally biased region" description="Basic and acidic residues" evidence="1">
    <location>
        <begin position="78"/>
        <end position="97"/>
    </location>
</feature>
<dbReference type="EMBL" id="BMAT01003193">
    <property type="protein sequence ID" value="GFS21584.1"/>
    <property type="molecule type" value="Genomic_DNA"/>
</dbReference>
<reference evidence="2 3" key="1">
    <citation type="journal article" date="2021" name="Elife">
        <title>Chloroplast acquisition without the gene transfer in kleptoplastic sea slugs, Plakobranchus ocellatus.</title>
        <authorList>
            <person name="Maeda T."/>
            <person name="Takahashi S."/>
            <person name="Yoshida T."/>
            <person name="Shimamura S."/>
            <person name="Takaki Y."/>
            <person name="Nagai Y."/>
            <person name="Toyoda A."/>
            <person name="Suzuki Y."/>
            <person name="Arimoto A."/>
            <person name="Ishii H."/>
            <person name="Satoh N."/>
            <person name="Nishiyama T."/>
            <person name="Hasebe M."/>
            <person name="Maruyama T."/>
            <person name="Minagawa J."/>
            <person name="Obokata J."/>
            <person name="Shigenobu S."/>
        </authorList>
    </citation>
    <scope>NUCLEOTIDE SEQUENCE [LARGE SCALE GENOMIC DNA]</scope>
</reference>
<evidence type="ECO:0000256" key="1">
    <source>
        <dbReference type="SAM" id="MobiDB-lite"/>
    </source>
</evidence>
<comment type="caution">
    <text evidence="2">The sequence shown here is derived from an EMBL/GenBank/DDBJ whole genome shotgun (WGS) entry which is preliminary data.</text>
</comment>
<evidence type="ECO:0000313" key="3">
    <source>
        <dbReference type="Proteomes" id="UP000762676"/>
    </source>
</evidence>
<sequence length="97" mass="11391">MLKSTGERRQPCLTPTVVLKEFPMVLFRNTAEFEFMYRDSMVLTSICCWYQKNQLQNRDTPGHVQVFFVVLRQKKKRTTEGDLKDDGGEGPKRRYGL</sequence>
<dbReference type="Proteomes" id="UP000762676">
    <property type="component" value="Unassembled WGS sequence"/>
</dbReference>